<proteinExistence type="predicted"/>
<name>A0AC59EX60_9VIRU</name>
<dbReference type="Proteomes" id="UP000204225">
    <property type="component" value="Segment"/>
</dbReference>
<accession>A0AC59EX60</accession>
<gene>
    <name evidence="1" type="ORF">PGCG_00233</name>
</gene>
<sequence>MVNKTRRRGGSRKRLPVFKSITMSIGPDKVPGKIKARLPVFKLMTKSRQSIPGILDAASKLGLNSKAKSFSPTKGRGKGKPRRKGTRKKN</sequence>
<protein>
    <submittedName>
        <fullName evidence="1">Uncharacterized protein</fullName>
    </submittedName>
</protein>
<reference evidence="1 2" key="1">
    <citation type="journal article" date="2013" name="Proc. Natl. Acad. Sci. U.S.A.">
        <title>Genome of Phaeocystis globosa virus PgV-16T highlights the common ancestry of the largest known DNA viruses infecting eukaryotes.</title>
        <authorList>
            <person name="Santini S."/>
            <person name="Jeudy S."/>
            <person name="Bartoli J."/>
            <person name="Poirot O."/>
            <person name="Lescot M."/>
            <person name="Abergel C."/>
            <person name="Barbe V."/>
            <person name="Wommack K.E."/>
            <person name="Noordeloos A.A."/>
            <person name="Brussaard C.P."/>
            <person name="Claverie J.M."/>
        </authorList>
    </citation>
    <scope>NUCLEOTIDE SEQUENCE [LARGE SCALE GENOMIC DNA]</scope>
    <source>
        <strain evidence="1 2">16T</strain>
    </source>
</reference>
<organism evidence="1 2">
    <name type="scientific">Phaeocystis globosa virus PgV-16T</name>
    <dbReference type="NCBI Taxonomy" id="3071227"/>
    <lineage>
        <taxon>Viruses</taxon>
        <taxon>Varidnaviria</taxon>
        <taxon>Bamfordvirae</taxon>
        <taxon>Nucleocytoviricota</taxon>
        <taxon>Megaviricetes</taxon>
        <taxon>Imitervirales</taxon>
        <taxon>Mesomimiviridae</taxon>
        <taxon>Tethysvirus</taxon>
        <taxon>Tethysvirus hollandense</taxon>
    </lineage>
</organism>
<evidence type="ECO:0000313" key="2">
    <source>
        <dbReference type="Proteomes" id="UP000204225"/>
    </source>
</evidence>
<evidence type="ECO:0000313" key="1">
    <source>
        <dbReference type="EMBL" id="AGM15544.1"/>
    </source>
</evidence>
<dbReference type="EMBL" id="KC662249">
    <property type="protein sequence ID" value="AGM15544.1"/>
    <property type="molecule type" value="Genomic_DNA"/>
</dbReference>
<keyword evidence="2" id="KW-1185">Reference proteome</keyword>